<dbReference type="EMBL" id="JASXSV010000002">
    <property type="protein sequence ID" value="MDP0588114.1"/>
    <property type="molecule type" value="Genomic_DNA"/>
</dbReference>
<protein>
    <submittedName>
        <fullName evidence="2">Uncharacterized protein</fullName>
    </submittedName>
</protein>
<name>A0AA90NJN0_9GAMM</name>
<sequence length="104" mass="11862">QTTSIRDSLDKHNSRKNTANEPFKASYHSTNSAYYSESNLQDTLFSFFCKQILLDSSCLSSNPSLFFSALLIFGISGEFRKTALKPRIFNGPWYLGECRSTFIR</sequence>
<evidence type="ECO:0000313" key="2">
    <source>
        <dbReference type="EMBL" id="MDP0588114.1"/>
    </source>
</evidence>
<reference evidence="2 3" key="1">
    <citation type="journal article" date="2023" name="bioRxiv">
        <title>An intranuclear bacterial parasite of deep-sea mussels expresses apoptosis inhibitors acquired from its host.</title>
        <authorList>
            <person name="Gonzalez Porras M.A."/>
            <person name="Assie A."/>
            <person name="Tietjen M."/>
            <person name="Violette M."/>
            <person name="Kleiner M."/>
            <person name="Gruber-Vodicka H."/>
            <person name="Dubilier N."/>
            <person name="Leisch N."/>
        </authorList>
    </citation>
    <scope>NUCLEOTIDE SEQUENCE [LARGE SCALE GENOMIC DNA]</scope>
    <source>
        <strain evidence="2">IAP13</strain>
    </source>
</reference>
<feature type="region of interest" description="Disordered" evidence="1">
    <location>
        <begin position="1"/>
        <end position="22"/>
    </location>
</feature>
<feature type="non-terminal residue" evidence="2">
    <location>
        <position position="1"/>
    </location>
</feature>
<dbReference type="Proteomes" id="UP001178148">
    <property type="component" value="Unassembled WGS sequence"/>
</dbReference>
<organism evidence="2 3">
    <name type="scientific">Candidatus Endonucleibacter bathymodioli</name>
    <dbReference type="NCBI Taxonomy" id="539814"/>
    <lineage>
        <taxon>Bacteria</taxon>
        <taxon>Pseudomonadati</taxon>
        <taxon>Pseudomonadota</taxon>
        <taxon>Gammaproteobacteria</taxon>
        <taxon>Oceanospirillales</taxon>
        <taxon>Endozoicomonadaceae</taxon>
        <taxon>Candidatus Endonucleibacter</taxon>
    </lineage>
</organism>
<evidence type="ECO:0000256" key="1">
    <source>
        <dbReference type="SAM" id="MobiDB-lite"/>
    </source>
</evidence>
<dbReference type="AlphaFoldDB" id="A0AA90NJN0"/>
<comment type="caution">
    <text evidence="2">The sequence shown here is derived from an EMBL/GenBank/DDBJ whole genome shotgun (WGS) entry which is preliminary data.</text>
</comment>
<gene>
    <name evidence="2" type="ORF">QS748_02460</name>
</gene>
<accession>A0AA90NJN0</accession>
<keyword evidence="3" id="KW-1185">Reference proteome</keyword>
<evidence type="ECO:0000313" key="3">
    <source>
        <dbReference type="Proteomes" id="UP001178148"/>
    </source>
</evidence>
<proteinExistence type="predicted"/>